<keyword evidence="4" id="KW-1185">Reference proteome</keyword>
<dbReference type="EMBL" id="CAJFDI010000003">
    <property type="protein sequence ID" value="CAD5220007.1"/>
    <property type="molecule type" value="Genomic_DNA"/>
</dbReference>
<accession>A0A1I7SS36</accession>
<reference evidence="5" key="1">
    <citation type="submission" date="2016-11" db="UniProtKB">
        <authorList>
            <consortium name="WormBaseParasite"/>
        </authorList>
    </citation>
    <scope>IDENTIFICATION</scope>
</reference>
<feature type="region of interest" description="Disordered" evidence="1">
    <location>
        <begin position="73"/>
        <end position="95"/>
    </location>
</feature>
<dbReference type="WBParaSite" id="BXY_1585300.1">
    <property type="protein sequence ID" value="BXY_1585300.1"/>
    <property type="gene ID" value="BXY_1585300"/>
</dbReference>
<dbReference type="AlphaFoldDB" id="A0A1I7SS36"/>
<gene>
    <name evidence="2" type="ORF">BXYJ_LOCUS5963</name>
</gene>
<evidence type="ECO:0000313" key="2">
    <source>
        <dbReference type="EMBL" id="CAD5220007.1"/>
    </source>
</evidence>
<dbReference type="Proteomes" id="UP000582659">
    <property type="component" value="Unassembled WGS sequence"/>
</dbReference>
<dbReference type="Proteomes" id="UP000095284">
    <property type="component" value="Unplaced"/>
</dbReference>
<evidence type="ECO:0000256" key="1">
    <source>
        <dbReference type="SAM" id="MobiDB-lite"/>
    </source>
</evidence>
<name>A0A1I7SS36_BURXY</name>
<dbReference type="EMBL" id="CAJFCV020000003">
    <property type="protein sequence ID" value="CAG9105725.1"/>
    <property type="molecule type" value="Genomic_DNA"/>
</dbReference>
<reference evidence="2" key="2">
    <citation type="submission" date="2020-09" db="EMBL/GenBank/DDBJ databases">
        <authorList>
            <person name="Kikuchi T."/>
        </authorList>
    </citation>
    <scope>NUCLEOTIDE SEQUENCE</scope>
    <source>
        <strain evidence="2">Ka4C1</strain>
    </source>
</reference>
<evidence type="ECO:0000313" key="4">
    <source>
        <dbReference type="Proteomes" id="UP000659654"/>
    </source>
</evidence>
<organism evidence="3 5">
    <name type="scientific">Bursaphelenchus xylophilus</name>
    <name type="common">Pinewood nematode worm</name>
    <name type="synonym">Aphelenchoides xylophilus</name>
    <dbReference type="NCBI Taxonomy" id="6326"/>
    <lineage>
        <taxon>Eukaryota</taxon>
        <taxon>Metazoa</taxon>
        <taxon>Ecdysozoa</taxon>
        <taxon>Nematoda</taxon>
        <taxon>Chromadorea</taxon>
        <taxon>Rhabditida</taxon>
        <taxon>Tylenchina</taxon>
        <taxon>Tylenchomorpha</taxon>
        <taxon>Aphelenchoidea</taxon>
        <taxon>Aphelenchoididae</taxon>
        <taxon>Bursaphelenchus</taxon>
    </lineage>
</organism>
<proteinExistence type="predicted"/>
<protein>
    <submittedName>
        <fullName evidence="2">(pine wood nematode) hypothetical protein</fullName>
    </submittedName>
</protein>
<sequence>MRPQGAIHGYISVCRENNGGSSRLEIANHRFATASRGLGFGARQRRGKTFCCDNPPLFFRQTDTSLAVVSNLYGPRQTPPNLGPGRPRSGDRPDALRIRCNKLQYRDKRKDIKNDGDCYKELTPEANKMWDGLPGNSVTFHYTHDVRPQKK</sequence>
<dbReference type="Proteomes" id="UP000659654">
    <property type="component" value="Unassembled WGS sequence"/>
</dbReference>
<evidence type="ECO:0000313" key="5">
    <source>
        <dbReference type="WBParaSite" id="BXY_1585300.1"/>
    </source>
</evidence>
<evidence type="ECO:0000313" key="3">
    <source>
        <dbReference type="Proteomes" id="UP000095284"/>
    </source>
</evidence>